<dbReference type="EMBL" id="SMFP01000001">
    <property type="protein sequence ID" value="TDE40830.1"/>
    <property type="molecule type" value="Genomic_DNA"/>
</dbReference>
<feature type="domain" description="Methyltransferase FkbM" evidence="1">
    <location>
        <begin position="63"/>
        <end position="194"/>
    </location>
</feature>
<sequence length="254" mass="27563">MLTRLRKAIYRARGHYAGSLGGVAFRLDPYHSKFWRRAGAGAWEPETFATLDSYLGPEQDYIDIGAWIGPTVLYAATRARHVWAFEPDATAFRHLAWNIELNGLRNISALPVALSDHTGIARMASFGGEPGDSMTSLLNAEAAGGSDVVTLDWAAFVASADLSAVSLVKMDVEGAEFALLPALLPWLKAQRPALYLSTHAPYLAAEERAARMADLAEGLSFYANCQDESGAPVTAAEFTTQSAQERFRTFLFTG</sequence>
<organism evidence="2 3">
    <name type="scientific">Antarcticimicrobium sediminis</name>
    <dbReference type="NCBI Taxonomy" id="2546227"/>
    <lineage>
        <taxon>Bacteria</taxon>
        <taxon>Pseudomonadati</taxon>
        <taxon>Pseudomonadota</taxon>
        <taxon>Alphaproteobacteria</taxon>
        <taxon>Rhodobacterales</taxon>
        <taxon>Paracoccaceae</taxon>
        <taxon>Antarcticimicrobium</taxon>
    </lineage>
</organism>
<comment type="caution">
    <text evidence="2">The sequence shown here is derived from an EMBL/GenBank/DDBJ whole genome shotgun (WGS) entry which is preliminary data.</text>
</comment>
<dbReference type="InterPro" id="IPR052514">
    <property type="entry name" value="SAM-dependent_MTase"/>
</dbReference>
<gene>
    <name evidence="2" type="ORF">E1B25_01005</name>
</gene>
<proteinExistence type="predicted"/>
<accession>A0A4R5F108</accession>
<keyword evidence="3" id="KW-1185">Reference proteome</keyword>
<dbReference type="Proteomes" id="UP000294662">
    <property type="component" value="Unassembled WGS sequence"/>
</dbReference>
<dbReference type="PANTHER" id="PTHR34203:SF15">
    <property type="entry name" value="SLL1173 PROTEIN"/>
    <property type="match status" value="1"/>
</dbReference>
<dbReference type="GO" id="GO:0032259">
    <property type="term" value="P:methylation"/>
    <property type="evidence" value="ECO:0007669"/>
    <property type="project" value="UniProtKB-KW"/>
</dbReference>
<dbReference type="InterPro" id="IPR006342">
    <property type="entry name" value="FkbM_mtfrase"/>
</dbReference>
<evidence type="ECO:0000313" key="2">
    <source>
        <dbReference type="EMBL" id="TDE40830.1"/>
    </source>
</evidence>
<dbReference type="PANTHER" id="PTHR34203">
    <property type="entry name" value="METHYLTRANSFERASE, FKBM FAMILY PROTEIN"/>
    <property type="match status" value="1"/>
</dbReference>
<dbReference type="RefSeq" id="WP_132826820.1">
    <property type="nucleotide sequence ID" value="NZ_SMFP01000001.1"/>
</dbReference>
<keyword evidence="2" id="KW-0489">Methyltransferase</keyword>
<dbReference type="AlphaFoldDB" id="A0A4R5F108"/>
<dbReference type="SUPFAM" id="SSF53335">
    <property type="entry name" value="S-adenosyl-L-methionine-dependent methyltransferases"/>
    <property type="match status" value="1"/>
</dbReference>
<evidence type="ECO:0000313" key="3">
    <source>
        <dbReference type="Proteomes" id="UP000294662"/>
    </source>
</evidence>
<reference evidence="2 3" key="1">
    <citation type="submission" date="2019-03" db="EMBL/GenBank/DDBJ databases">
        <authorList>
            <person name="Zhang S."/>
        </authorList>
    </citation>
    <scope>NUCLEOTIDE SEQUENCE [LARGE SCALE GENOMIC DNA]</scope>
    <source>
        <strain evidence="2 3">S4J41</strain>
    </source>
</reference>
<keyword evidence="2" id="KW-0808">Transferase</keyword>
<protein>
    <submittedName>
        <fullName evidence="2">FkbM family methyltransferase</fullName>
    </submittedName>
</protein>
<dbReference type="OrthoDB" id="4104638at2"/>
<dbReference type="GO" id="GO:0008168">
    <property type="term" value="F:methyltransferase activity"/>
    <property type="evidence" value="ECO:0007669"/>
    <property type="project" value="UniProtKB-KW"/>
</dbReference>
<name>A0A4R5F108_9RHOB</name>
<evidence type="ECO:0000259" key="1">
    <source>
        <dbReference type="Pfam" id="PF05050"/>
    </source>
</evidence>
<dbReference type="Gene3D" id="3.40.50.150">
    <property type="entry name" value="Vaccinia Virus protein VP39"/>
    <property type="match status" value="1"/>
</dbReference>
<dbReference type="NCBIfam" id="TIGR01444">
    <property type="entry name" value="fkbM_fam"/>
    <property type="match status" value="1"/>
</dbReference>
<dbReference type="Pfam" id="PF05050">
    <property type="entry name" value="Methyltransf_21"/>
    <property type="match status" value="1"/>
</dbReference>
<dbReference type="InterPro" id="IPR029063">
    <property type="entry name" value="SAM-dependent_MTases_sf"/>
</dbReference>